<keyword evidence="1" id="KW-0472">Membrane</keyword>
<reference evidence="3" key="1">
    <citation type="submission" date="2005-05" db="EMBL/GenBank/DDBJ databases">
        <authorList>
            <person name="Foissac X."/>
        </authorList>
    </citation>
    <scope>NUCLEOTIDE SEQUENCE</scope>
    <source>
        <strain evidence="3">GII3</strain>
        <plasmid evidence="3">pSci5</plasmid>
    </source>
</reference>
<accession>Q3ZVJ0</accession>
<evidence type="ECO:0000256" key="1">
    <source>
        <dbReference type="SAM" id="Phobius"/>
    </source>
</evidence>
<evidence type="ECO:0000256" key="2">
    <source>
        <dbReference type="SAM" id="SignalP"/>
    </source>
</evidence>
<feature type="chain" id="PRO_5004231423" evidence="2">
    <location>
        <begin position="24"/>
        <end position="831"/>
    </location>
</feature>
<evidence type="ECO:0000313" key="3">
    <source>
        <dbReference type="EMBL" id="CAI94298.1"/>
    </source>
</evidence>
<keyword evidence="3" id="KW-0614">Plasmid</keyword>
<name>Q3ZVJ0_SPICI</name>
<geneLocation type="plasmid" evidence="3">
    <name>pSci5</name>
</geneLocation>
<keyword evidence="1" id="KW-1133">Transmembrane helix</keyword>
<protein>
    <submittedName>
        <fullName evidence="3">Adhesion related protein, transmembrane</fullName>
    </submittedName>
</protein>
<dbReference type="RefSeq" id="WP_011310478.1">
    <property type="nucleotide sequence ID" value="NC_007391.1"/>
</dbReference>
<gene>
    <name evidence="3" type="primary">arp3b</name>
</gene>
<feature type="transmembrane region" description="Helical" evidence="1">
    <location>
        <begin position="769"/>
        <end position="789"/>
    </location>
</feature>
<dbReference type="AlphaFoldDB" id="Q3ZVJ0"/>
<keyword evidence="1 3" id="KW-0812">Transmembrane</keyword>
<dbReference type="EMBL" id="AJ969073">
    <property type="protein sequence ID" value="CAI94298.1"/>
    <property type="molecule type" value="Genomic_DNA"/>
</dbReference>
<feature type="signal peptide" evidence="2">
    <location>
        <begin position="1"/>
        <end position="23"/>
    </location>
</feature>
<organism evidence="3">
    <name type="scientific">Spiroplasma citri</name>
    <dbReference type="NCBI Taxonomy" id="2133"/>
    <lineage>
        <taxon>Bacteria</taxon>
        <taxon>Bacillati</taxon>
        <taxon>Mycoplasmatota</taxon>
        <taxon>Mollicutes</taxon>
        <taxon>Entomoplasmatales</taxon>
        <taxon>Spiroplasmataceae</taxon>
        <taxon>Spiroplasma</taxon>
    </lineage>
</organism>
<proteinExistence type="predicted"/>
<sequence>MKKLLSILTISTLTASVPAPLLAAVPLTNTLTSNSNSAYLPVKQINGVNDKVQSITVDSKNNVYFGTNNGAYKLSAGSDTPTKINGINNIVTAIDVDSKNNIYFGTNNGAYKLSAGETNVTSISPLPFFVQSITVDSKNNVYFGTNNGAYKLSAGSDTPTKINGIKGGFVSSSFDSENNIYFGKFDGLYKLSAGSDTPTKINGIDDSVYSISVDSKDNIYIGTDNGAYKLSAGSDTPTKINGINNIVTAIDVDSKDNIYFGKFDGLYKLSAGSDTPTKINGISGQINSLVIDKTKYLFCGTNNGAYLIHSALTSLDWTNQQSQFNLVDSTKAMTWTRPDLLSVDGELNIDIANPNIDKVVFDNIQQPQTSKQWHINVKPETTARDHNLQVTFTLDGKQYTSEITVSMQAKINPAPPSKQENLSELIKTTDLGNIFDNNDDTIFSAVNQKNHNVIDDFSQIEITKKDNNSATLTAKKDSKSYAGSVDITYNVVPATIVDLKIDVTPISSQTTVIKDYLGQIDTSNITNPVNTFYYASSESIITMVKPTPSSVLTGVVYGCDDKWNKTSQSSNIDSTNGIKLDGSQLATIKGKYVVELSDNLGHTNNVYLQINEKKKDIKEYWNTDNGKQFEIWAKANGHYNIRGYSASQLNNLFADSKNWQQLASDSQLASAVADRVKTNGKLSATEPLTKEQMVEQLKTQIPSDIKIDKVNTNNYEKDKVSFVLNQSEFKPNDKVNIAVKYNNATSEQFTLQIKDSNTPDNKKDGDNKFWIIGVVVGVLAGLGLVYLLFKKFVFDKYFLPKINKRRHDKLVEKVRKEEAEKDAQNNKGGDE</sequence>
<dbReference type="Gene3D" id="2.130.10.10">
    <property type="entry name" value="YVTN repeat-like/Quinoprotein amine dehydrogenase"/>
    <property type="match status" value="1"/>
</dbReference>
<dbReference type="SUPFAM" id="SSF63829">
    <property type="entry name" value="Calcium-dependent phosphotriesterase"/>
    <property type="match status" value="1"/>
</dbReference>
<reference evidence="3" key="2">
    <citation type="journal article" date="2006" name="Microbiology (Mosc.)">
        <title>Absence of plasmids encoding adhesion-related proteins innon-insect-transmissible strains of Spiroplasma citri.</title>
        <authorList>
            <person name="Berho N."/>
            <person name="Duret S."/>
            <person name="Renaudin J."/>
        </authorList>
    </citation>
    <scope>NUCLEOTIDE SEQUENCE</scope>
    <source>
        <strain evidence="3">GII3</strain>
        <plasmid evidence="3">pSci5</plasmid>
    </source>
</reference>
<keyword evidence="2" id="KW-0732">Signal</keyword>
<dbReference type="InterPro" id="IPR015943">
    <property type="entry name" value="WD40/YVTN_repeat-like_dom_sf"/>
</dbReference>